<organism evidence="1 2">
    <name type="scientific">Cannabis sativa</name>
    <name type="common">Hemp</name>
    <name type="synonym">Marijuana</name>
    <dbReference type="NCBI Taxonomy" id="3483"/>
    <lineage>
        <taxon>Eukaryota</taxon>
        <taxon>Viridiplantae</taxon>
        <taxon>Streptophyta</taxon>
        <taxon>Embryophyta</taxon>
        <taxon>Tracheophyta</taxon>
        <taxon>Spermatophyta</taxon>
        <taxon>Magnoliopsida</taxon>
        <taxon>eudicotyledons</taxon>
        <taxon>Gunneridae</taxon>
        <taxon>Pentapetalae</taxon>
        <taxon>rosids</taxon>
        <taxon>fabids</taxon>
        <taxon>Rosales</taxon>
        <taxon>Cannabaceae</taxon>
        <taxon>Cannabis</taxon>
    </lineage>
</organism>
<dbReference type="Proteomes" id="UP000596661">
    <property type="component" value="Chromosome 8"/>
</dbReference>
<dbReference type="EMBL" id="UZAU01000714">
    <property type="status" value="NOT_ANNOTATED_CDS"/>
    <property type="molecule type" value="Genomic_DNA"/>
</dbReference>
<dbReference type="Gramene" id="evm.model.08.1564">
    <property type="protein sequence ID" value="cds.evm.model.08.1564"/>
    <property type="gene ID" value="evm.TU.08.1564"/>
</dbReference>
<dbReference type="AlphaFoldDB" id="A0A803Q933"/>
<proteinExistence type="predicted"/>
<reference evidence="1" key="1">
    <citation type="submission" date="2018-11" db="EMBL/GenBank/DDBJ databases">
        <authorList>
            <person name="Grassa J C."/>
        </authorList>
    </citation>
    <scope>NUCLEOTIDE SEQUENCE [LARGE SCALE GENOMIC DNA]</scope>
</reference>
<evidence type="ECO:0000313" key="1">
    <source>
        <dbReference type="EnsemblPlants" id="cds.evm.model.08.1564"/>
    </source>
</evidence>
<sequence>MHNNDVPPQNDPLRVHDRSILIGPYGQPLINPREKLAGHRTTRVDPVVQAQLDQLKSLVQVLSDLELDRAKGSPFSTRINTLPLSTKFKMPT</sequence>
<evidence type="ECO:0000313" key="2">
    <source>
        <dbReference type="Proteomes" id="UP000596661"/>
    </source>
</evidence>
<dbReference type="EnsemblPlants" id="evm.model.08.1564">
    <property type="protein sequence ID" value="cds.evm.model.08.1564"/>
    <property type="gene ID" value="evm.TU.08.1564"/>
</dbReference>
<accession>A0A803Q933</accession>
<protein>
    <submittedName>
        <fullName evidence="1">Uncharacterized protein</fullName>
    </submittedName>
</protein>
<keyword evidence="2" id="KW-1185">Reference proteome</keyword>
<name>A0A803Q933_CANSA</name>
<reference evidence="1" key="2">
    <citation type="submission" date="2021-03" db="UniProtKB">
        <authorList>
            <consortium name="EnsemblPlants"/>
        </authorList>
    </citation>
    <scope>IDENTIFICATION</scope>
</reference>